<sequence>MAMGQDVPRRVRNHFGTLTGWKRHCEHSRTRAGAPCSRRSPSARGRSPNWPTSSPSPGRGSPGTCACCARPGSSPSRPMRSGGSTACNPTPSPRWRTGSPPIGRGGSSGSTHCIPKSPAAHATEGARHDPSQERPRPGDPAPRWRQRVGARPGHLRHRYGRSLVGPDRTRLAGPLDRHRRRRAAPRWRVPRRLLHLRVGGGRPGARVRPSPSLSHRDLVIVESGIPVAQLAAYGAGVQMHAEGLAAHVAGREPVPAQQRWRELIPRYEALSVSQD</sequence>
<proteinExistence type="predicted"/>
<evidence type="ECO:0000256" key="1">
    <source>
        <dbReference type="SAM" id="MobiDB-lite"/>
    </source>
</evidence>
<dbReference type="STRING" id="1193182.BN11_180012"/>
<accession>W6K2K5</accession>
<comment type="caution">
    <text evidence="2">The sequence shown here is derived from an EMBL/GenBank/DDBJ whole genome shotgun (WGS) entry which is preliminary data.</text>
</comment>
<feature type="compositionally biased region" description="Low complexity" evidence="1">
    <location>
        <begin position="31"/>
        <end position="84"/>
    </location>
</feature>
<feature type="compositionally biased region" description="Basic residues" evidence="1">
    <location>
        <begin position="144"/>
        <end position="160"/>
    </location>
</feature>
<feature type="compositionally biased region" description="Basic and acidic residues" evidence="1">
    <location>
        <begin position="124"/>
        <end position="137"/>
    </location>
</feature>
<gene>
    <name evidence="2" type="ORF">BN11_180012</name>
</gene>
<evidence type="ECO:0000313" key="3">
    <source>
        <dbReference type="Proteomes" id="UP000035763"/>
    </source>
</evidence>
<dbReference type="AlphaFoldDB" id="W6K2K5"/>
<evidence type="ECO:0000313" key="2">
    <source>
        <dbReference type="EMBL" id="CCH72594.1"/>
    </source>
</evidence>
<dbReference type="EMBL" id="CAJA01000090">
    <property type="protein sequence ID" value="CCH72594.1"/>
    <property type="molecule type" value="Genomic_DNA"/>
</dbReference>
<organism evidence="2 3">
    <name type="scientific">Nostocoides australiense Ben110</name>
    <dbReference type="NCBI Taxonomy" id="1193182"/>
    <lineage>
        <taxon>Bacteria</taxon>
        <taxon>Bacillati</taxon>
        <taxon>Actinomycetota</taxon>
        <taxon>Actinomycetes</taxon>
        <taxon>Micrococcales</taxon>
        <taxon>Intrasporangiaceae</taxon>
        <taxon>Nostocoides</taxon>
    </lineage>
</organism>
<protein>
    <submittedName>
        <fullName evidence="2">Uncharacterized protein</fullName>
    </submittedName>
</protein>
<feature type="region of interest" description="Disordered" evidence="1">
    <location>
        <begin position="26"/>
        <end position="173"/>
    </location>
</feature>
<dbReference type="Proteomes" id="UP000035763">
    <property type="component" value="Unassembled WGS sequence"/>
</dbReference>
<name>W6K2K5_9MICO</name>
<reference evidence="2 3" key="1">
    <citation type="journal article" date="2013" name="ISME J.">
        <title>A metabolic model for members of the genus Tetrasphaera involved in enhanced biological phosphorus removal.</title>
        <authorList>
            <person name="Kristiansen R."/>
            <person name="Nguyen H.T.T."/>
            <person name="Saunders A.M."/>
            <person name="Nielsen J.L."/>
            <person name="Wimmer R."/>
            <person name="Le V.Q."/>
            <person name="McIlroy S.J."/>
            <person name="Petrovski S."/>
            <person name="Seviour R.J."/>
            <person name="Calteau A."/>
            <person name="Nielsen K.L."/>
            <person name="Nielsen P.H."/>
        </authorList>
    </citation>
    <scope>NUCLEOTIDE SEQUENCE [LARGE SCALE GENOMIC DNA]</scope>
    <source>
        <strain evidence="2 3">Ben110</strain>
    </source>
</reference>
<keyword evidence="3" id="KW-1185">Reference proteome</keyword>